<keyword evidence="5" id="KW-1185">Reference proteome</keyword>
<sequence length="106" mass="11258">MAVKAANSIAPHPHLLLRSSSPLPPSSLLVEPPPSQDSVIIVLISGNSKHLVVFTGAGISTSCGIPDFRGPKGIWTLQDVVIEDNDMPNIEVEEEILLLASILNDI</sequence>
<dbReference type="SUPFAM" id="SSF52467">
    <property type="entry name" value="DHS-like NAD/FAD-binding domain"/>
    <property type="match status" value="1"/>
</dbReference>
<dbReference type="EMBL" id="JAATIQ010000022">
    <property type="protein sequence ID" value="KAF4399117.1"/>
    <property type="molecule type" value="Genomic_DNA"/>
</dbReference>
<proteinExistence type="predicted"/>
<gene>
    <name evidence="4" type="ORF">G4B88_023711</name>
</gene>
<dbReference type="InterPro" id="IPR003000">
    <property type="entry name" value="Sirtuin"/>
</dbReference>
<organism evidence="4 5">
    <name type="scientific">Cannabis sativa</name>
    <name type="common">Hemp</name>
    <name type="synonym">Marijuana</name>
    <dbReference type="NCBI Taxonomy" id="3483"/>
    <lineage>
        <taxon>Eukaryota</taxon>
        <taxon>Viridiplantae</taxon>
        <taxon>Streptophyta</taxon>
        <taxon>Embryophyta</taxon>
        <taxon>Tracheophyta</taxon>
        <taxon>Spermatophyta</taxon>
        <taxon>Magnoliopsida</taxon>
        <taxon>eudicotyledons</taxon>
        <taxon>Gunneridae</taxon>
        <taxon>Pentapetalae</taxon>
        <taxon>rosids</taxon>
        <taxon>fabids</taxon>
        <taxon>Rosales</taxon>
        <taxon>Cannabaceae</taxon>
        <taxon>Cannabis</taxon>
    </lineage>
</organism>
<keyword evidence="3" id="KW-0862">Zinc</keyword>
<evidence type="ECO:0000313" key="5">
    <source>
        <dbReference type="Proteomes" id="UP000583929"/>
    </source>
</evidence>
<dbReference type="EC" id="2.3.1.286" evidence="1"/>
<evidence type="ECO:0000313" key="4">
    <source>
        <dbReference type="EMBL" id="KAF4399117.1"/>
    </source>
</evidence>
<accession>A0A7J6HUZ2</accession>
<dbReference type="InterPro" id="IPR029035">
    <property type="entry name" value="DHS-like_NAD/FAD-binding_dom"/>
</dbReference>
<reference evidence="4 5" key="1">
    <citation type="journal article" date="2020" name="bioRxiv">
        <title>Sequence and annotation of 42 cannabis genomes reveals extensive copy number variation in cannabinoid synthesis and pathogen resistance genes.</title>
        <authorList>
            <person name="Mckernan K.J."/>
            <person name="Helbert Y."/>
            <person name="Kane L.T."/>
            <person name="Ebling H."/>
            <person name="Zhang L."/>
            <person name="Liu B."/>
            <person name="Eaton Z."/>
            <person name="Mclaughlin S."/>
            <person name="Kingan S."/>
            <person name="Baybayan P."/>
            <person name="Concepcion G."/>
            <person name="Jordan M."/>
            <person name="Riva A."/>
            <person name="Barbazuk W."/>
            <person name="Harkins T."/>
        </authorList>
    </citation>
    <scope>NUCLEOTIDE SEQUENCE [LARGE SCALE GENOMIC DNA]</scope>
    <source>
        <strain evidence="5">cv. Jamaican Lion 4</strain>
        <tissue evidence="4">Leaf</tissue>
    </source>
</reference>
<dbReference type="GO" id="GO:0070403">
    <property type="term" value="F:NAD+ binding"/>
    <property type="evidence" value="ECO:0007669"/>
    <property type="project" value="InterPro"/>
</dbReference>
<dbReference type="Pfam" id="PF02146">
    <property type="entry name" value="SIR2"/>
    <property type="match status" value="1"/>
</dbReference>
<comment type="caution">
    <text evidence="4">The sequence shown here is derived from an EMBL/GenBank/DDBJ whole genome shotgun (WGS) entry which is preliminary data.</text>
</comment>
<dbReference type="GO" id="GO:0003714">
    <property type="term" value="F:transcription corepressor activity"/>
    <property type="evidence" value="ECO:0007669"/>
    <property type="project" value="TreeGrafter"/>
</dbReference>
<dbReference type="GO" id="GO:0000122">
    <property type="term" value="P:negative regulation of transcription by RNA polymerase II"/>
    <property type="evidence" value="ECO:0007669"/>
    <property type="project" value="TreeGrafter"/>
</dbReference>
<dbReference type="GO" id="GO:0046872">
    <property type="term" value="F:metal ion binding"/>
    <property type="evidence" value="ECO:0007669"/>
    <property type="project" value="UniProtKB-KW"/>
</dbReference>
<dbReference type="AlphaFoldDB" id="A0A7J6HUZ2"/>
<evidence type="ECO:0000256" key="1">
    <source>
        <dbReference type="ARBA" id="ARBA00012928"/>
    </source>
</evidence>
<dbReference type="Proteomes" id="UP000583929">
    <property type="component" value="Unassembled WGS sequence"/>
</dbReference>
<evidence type="ECO:0000256" key="2">
    <source>
        <dbReference type="ARBA" id="ARBA00022723"/>
    </source>
</evidence>
<dbReference type="GO" id="GO:0017136">
    <property type="term" value="F:histone deacetylase activity, NAD-dependent"/>
    <property type="evidence" value="ECO:0007669"/>
    <property type="project" value="TreeGrafter"/>
</dbReference>
<dbReference type="PANTHER" id="PTHR11085">
    <property type="entry name" value="NAD-DEPENDENT PROTEIN DEACYLASE SIRTUIN-5, MITOCHONDRIAL-RELATED"/>
    <property type="match status" value="1"/>
</dbReference>
<protein>
    <recommendedName>
        <fullName evidence="1">protein acetyllysine N-acetyltransferase</fullName>
        <ecNumber evidence="1">2.3.1.286</ecNumber>
    </recommendedName>
</protein>
<dbReference type="InterPro" id="IPR050134">
    <property type="entry name" value="NAD-dep_sirtuin_deacylases"/>
</dbReference>
<keyword evidence="2" id="KW-0479">Metal-binding</keyword>
<dbReference type="Gene3D" id="3.40.50.1220">
    <property type="entry name" value="TPP-binding domain"/>
    <property type="match status" value="1"/>
</dbReference>
<evidence type="ECO:0000256" key="3">
    <source>
        <dbReference type="ARBA" id="ARBA00022833"/>
    </source>
</evidence>
<name>A0A7J6HUZ2_CANSA</name>
<dbReference type="PANTHER" id="PTHR11085:SF12">
    <property type="entry name" value="NAD-DEPENDENT PROTEIN DEACYLASE SIRTUIN-6"/>
    <property type="match status" value="1"/>
</dbReference>
<dbReference type="GO" id="GO:0005634">
    <property type="term" value="C:nucleus"/>
    <property type="evidence" value="ECO:0007669"/>
    <property type="project" value="TreeGrafter"/>
</dbReference>